<protein>
    <submittedName>
        <fullName evidence="3">Uncharacterized protein</fullName>
    </submittedName>
</protein>
<evidence type="ECO:0000256" key="1">
    <source>
        <dbReference type="SAM" id="MobiDB-lite"/>
    </source>
</evidence>
<feature type="transmembrane region" description="Helical" evidence="2">
    <location>
        <begin position="6"/>
        <end position="22"/>
    </location>
</feature>
<reference evidence="3 4" key="1">
    <citation type="journal article" date="2019" name="Commun. Biol.">
        <title>The bagworm genome reveals a unique fibroin gene that provides high tensile strength.</title>
        <authorList>
            <person name="Kono N."/>
            <person name="Nakamura H."/>
            <person name="Ohtoshi R."/>
            <person name="Tomita M."/>
            <person name="Numata K."/>
            <person name="Arakawa K."/>
        </authorList>
    </citation>
    <scope>NUCLEOTIDE SEQUENCE [LARGE SCALE GENOMIC DNA]</scope>
</reference>
<evidence type="ECO:0000313" key="4">
    <source>
        <dbReference type="Proteomes" id="UP000299102"/>
    </source>
</evidence>
<keyword evidence="2" id="KW-0812">Transmembrane</keyword>
<proteinExistence type="predicted"/>
<dbReference type="Proteomes" id="UP000299102">
    <property type="component" value="Unassembled WGS sequence"/>
</dbReference>
<accession>A0A4C1Z092</accession>
<feature type="region of interest" description="Disordered" evidence="1">
    <location>
        <begin position="69"/>
        <end position="100"/>
    </location>
</feature>
<dbReference type="EMBL" id="BGZK01001464">
    <property type="protein sequence ID" value="GBP80474.1"/>
    <property type="molecule type" value="Genomic_DNA"/>
</dbReference>
<comment type="caution">
    <text evidence="3">The sequence shown here is derived from an EMBL/GenBank/DDBJ whole genome shotgun (WGS) entry which is preliminary data.</text>
</comment>
<dbReference type="AlphaFoldDB" id="A0A4C1Z092"/>
<name>A0A4C1Z092_EUMVA</name>
<organism evidence="3 4">
    <name type="scientific">Eumeta variegata</name>
    <name type="common">Bagworm moth</name>
    <name type="synonym">Eumeta japonica</name>
    <dbReference type="NCBI Taxonomy" id="151549"/>
    <lineage>
        <taxon>Eukaryota</taxon>
        <taxon>Metazoa</taxon>
        <taxon>Ecdysozoa</taxon>
        <taxon>Arthropoda</taxon>
        <taxon>Hexapoda</taxon>
        <taxon>Insecta</taxon>
        <taxon>Pterygota</taxon>
        <taxon>Neoptera</taxon>
        <taxon>Endopterygota</taxon>
        <taxon>Lepidoptera</taxon>
        <taxon>Glossata</taxon>
        <taxon>Ditrysia</taxon>
        <taxon>Tineoidea</taxon>
        <taxon>Psychidae</taxon>
        <taxon>Oiketicinae</taxon>
        <taxon>Eumeta</taxon>
    </lineage>
</organism>
<sequence>MESIVLAAALSVLILVIVSWMWRMKFKHGENPEVYIISATLWWAHWSCQCIADSLSRHKIYDGVEIDREGFDGGENGPPELSLNGTVTSDRAPDKRTTARAAVCRGLPLTHEEPRPRRYKERYVTLEGDDACDNNTDAFEY</sequence>
<keyword evidence="2" id="KW-1133">Transmembrane helix</keyword>
<evidence type="ECO:0000313" key="3">
    <source>
        <dbReference type="EMBL" id="GBP80474.1"/>
    </source>
</evidence>
<gene>
    <name evidence="3" type="ORF">EVAR_12679_1</name>
</gene>
<evidence type="ECO:0000256" key="2">
    <source>
        <dbReference type="SAM" id="Phobius"/>
    </source>
</evidence>
<keyword evidence="4" id="KW-1185">Reference proteome</keyword>
<keyword evidence="2" id="KW-0472">Membrane</keyword>